<dbReference type="InterPro" id="IPR036412">
    <property type="entry name" value="HAD-like_sf"/>
</dbReference>
<dbReference type="PANTHER" id="PTHR46470:SF2">
    <property type="entry name" value="GLYCERALDEHYDE 3-PHOSPHATE PHOSPHATASE"/>
    <property type="match status" value="1"/>
</dbReference>
<dbReference type="Pfam" id="PF13419">
    <property type="entry name" value="HAD_2"/>
    <property type="match status" value="1"/>
</dbReference>
<name>A0A1M7YRA7_9VIBR</name>
<dbReference type="InterPro" id="IPR006439">
    <property type="entry name" value="HAD-SF_hydro_IA"/>
</dbReference>
<dbReference type="SFLD" id="SFLDG01129">
    <property type="entry name" value="C1.5:_HAD__Beta-PGM__Phosphata"/>
    <property type="match status" value="1"/>
</dbReference>
<evidence type="ECO:0000256" key="1">
    <source>
        <dbReference type="ARBA" id="ARBA00001946"/>
    </source>
</evidence>
<comment type="cofactor">
    <cofactor evidence="1">
        <name>Mg(2+)</name>
        <dbReference type="ChEBI" id="CHEBI:18420"/>
    </cofactor>
</comment>
<dbReference type="AlphaFoldDB" id="A0A1M7YRA7"/>
<organism evidence="5 6">
    <name type="scientific">Vibrio quintilis</name>
    <dbReference type="NCBI Taxonomy" id="1117707"/>
    <lineage>
        <taxon>Bacteria</taxon>
        <taxon>Pseudomonadati</taxon>
        <taxon>Pseudomonadota</taxon>
        <taxon>Gammaproteobacteria</taxon>
        <taxon>Vibrionales</taxon>
        <taxon>Vibrionaceae</taxon>
        <taxon>Vibrio</taxon>
    </lineage>
</organism>
<dbReference type="Gene3D" id="3.40.50.1000">
    <property type="entry name" value="HAD superfamily/HAD-like"/>
    <property type="match status" value="1"/>
</dbReference>
<evidence type="ECO:0000256" key="3">
    <source>
        <dbReference type="ARBA" id="ARBA00022801"/>
    </source>
</evidence>
<evidence type="ECO:0000256" key="4">
    <source>
        <dbReference type="ARBA" id="ARBA00022842"/>
    </source>
</evidence>
<dbReference type="PANTHER" id="PTHR46470">
    <property type="entry name" value="N-ACYLNEURAMINATE-9-PHOSPHATASE"/>
    <property type="match status" value="1"/>
</dbReference>
<evidence type="ECO:0000313" key="5">
    <source>
        <dbReference type="EMBL" id="SHO55172.1"/>
    </source>
</evidence>
<evidence type="ECO:0000313" key="6">
    <source>
        <dbReference type="Proteomes" id="UP000184600"/>
    </source>
</evidence>
<keyword evidence="2" id="KW-0479">Metal-binding</keyword>
<keyword evidence="4" id="KW-0460">Magnesium</keyword>
<protein>
    <submittedName>
        <fullName evidence="5">Pyrimidine 5'-nucleotidase YjjG</fullName>
        <ecNumber evidence="5">3.1.3.5</ecNumber>
    </submittedName>
</protein>
<dbReference type="SUPFAM" id="SSF56784">
    <property type="entry name" value="HAD-like"/>
    <property type="match status" value="1"/>
</dbReference>
<dbReference type="Gene3D" id="1.20.120.710">
    <property type="entry name" value="Haloacid dehalogenase hydrolase-like domain"/>
    <property type="match status" value="1"/>
</dbReference>
<dbReference type="SFLD" id="SFLDS00003">
    <property type="entry name" value="Haloacid_Dehalogenase"/>
    <property type="match status" value="1"/>
</dbReference>
<keyword evidence="6" id="KW-1185">Reference proteome</keyword>
<dbReference type="InterPro" id="IPR023214">
    <property type="entry name" value="HAD_sf"/>
</dbReference>
<evidence type="ECO:0000256" key="2">
    <source>
        <dbReference type="ARBA" id="ARBA00022723"/>
    </source>
</evidence>
<dbReference type="NCBIfam" id="TIGR01549">
    <property type="entry name" value="HAD-SF-IA-v1"/>
    <property type="match status" value="1"/>
</dbReference>
<keyword evidence="3 5" id="KW-0378">Hydrolase</keyword>
<dbReference type="EMBL" id="FRFG01000012">
    <property type="protein sequence ID" value="SHO55172.1"/>
    <property type="molecule type" value="Genomic_DNA"/>
</dbReference>
<gene>
    <name evidence="5" type="primary">yjjG_1</name>
    <name evidence="5" type="ORF">VQ7734_00891</name>
</gene>
<dbReference type="InterPro" id="IPR041492">
    <property type="entry name" value="HAD_2"/>
</dbReference>
<proteinExistence type="predicted"/>
<dbReference type="InterPro" id="IPR051400">
    <property type="entry name" value="HAD-like_hydrolase"/>
</dbReference>
<sequence>MRLIFDLDNTLIDRDAAFIACIKSLFSQYRDTLSADELAEICMMDGSGRIPRVAFCQALQKRFVFLPRCYEDLWAHFRCLPRWITPDLQVNQMLGRLSRQHTLVLLSNGSSEMQREKLERAGLKDCFSMILISGEEGIHKPEQAIFLRAIAEHDVSDCMMIGDDPVRDIAPARALGLRTAWVSQEPGDIHCDYKIQTINQLEEILKHA</sequence>
<dbReference type="GO" id="GO:0008253">
    <property type="term" value="F:5'-nucleotidase activity"/>
    <property type="evidence" value="ECO:0007669"/>
    <property type="project" value="UniProtKB-EC"/>
</dbReference>
<dbReference type="GO" id="GO:0044281">
    <property type="term" value="P:small molecule metabolic process"/>
    <property type="evidence" value="ECO:0007669"/>
    <property type="project" value="UniProtKB-ARBA"/>
</dbReference>
<dbReference type="Proteomes" id="UP000184600">
    <property type="component" value="Unassembled WGS sequence"/>
</dbReference>
<accession>A0A1M7YRA7</accession>
<dbReference type="OrthoDB" id="5623813at2"/>
<dbReference type="STRING" id="1117707.VQ7734_00891"/>
<dbReference type="EC" id="3.1.3.5" evidence="5"/>
<reference evidence="6" key="1">
    <citation type="submission" date="2016-12" db="EMBL/GenBank/DDBJ databases">
        <authorList>
            <person name="Rodrigo-Torres L."/>
            <person name="Arahal R.D."/>
            <person name="Lucena T."/>
        </authorList>
    </citation>
    <scope>NUCLEOTIDE SEQUENCE [LARGE SCALE GENOMIC DNA]</scope>
</reference>
<dbReference type="RefSeq" id="WP_073580074.1">
    <property type="nucleotide sequence ID" value="NZ_AP024897.1"/>
</dbReference>
<dbReference type="GO" id="GO:0046872">
    <property type="term" value="F:metal ion binding"/>
    <property type="evidence" value="ECO:0007669"/>
    <property type="project" value="UniProtKB-KW"/>
</dbReference>